<feature type="transmembrane region" description="Helical" evidence="1">
    <location>
        <begin position="43"/>
        <end position="66"/>
    </location>
</feature>
<keyword evidence="1" id="KW-0812">Transmembrane</keyword>
<dbReference type="Proteomes" id="UP001205337">
    <property type="component" value="Unassembled WGS sequence"/>
</dbReference>
<keyword evidence="3" id="KW-1185">Reference proteome</keyword>
<dbReference type="EMBL" id="JANTHX010000005">
    <property type="protein sequence ID" value="MCS0499378.1"/>
    <property type="molecule type" value="Genomic_DNA"/>
</dbReference>
<feature type="transmembrane region" description="Helical" evidence="1">
    <location>
        <begin position="208"/>
        <end position="230"/>
    </location>
</feature>
<evidence type="ECO:0000313" key="2">
    <source>
        <dbReference type="EMBL" id="MCS0499378.1"/>
    </source>
</evidence>
<keyword evidence="1" id="KW-0472">Membrane</keyword>
<evidence type="ECO:0008006" key="4">
    <source>
        <dbReference type="Google" id="ProtNLM"/>
    </source>
</evidence>
<reference evidence="2 3" key="1">
    <citation type="submission" date="2022-08" db="EMBL/GenBank/DDBJ databases">
        <authorList>
            <person name="Li F."/>
        </authorList>
    </citation>
    <scope>NUCLEOTIDE SEQUENCE [LARGE SCALE GENOMIC DNA]</scope>
    <source>
        <strain evidence="2 3">10F1B-8-1</strain>
    </source>
</reference>
<comment type="caution">
    <text evidence="2">The sequence shown here is derived from an EMBL/GenBank/DDBJ whole genome shotgun (WGS) entry which is preliminary data.</text>
</comment>
<feature type="transmembrane region" description="Helical" evidence="1">
    <location>
        <begin position="116"/>
        <end position="134"/>
    </location>
</feature>
<evidence type="ECO:0000256" key="1">
    <source>
        <dbReference type="SAM" id="Phobius"/>
    </source>
</evidence>
<evidence type="ECO:0000313" key="3">
    <source>
        <dbReference type="Proteomes" id="UP001205337"/>
    </source>
</evidence>
<name>A0ABT1ZF86_9MICO</name>
<keyword evidence="1" id="KW-1133">Transmembrane helix</keyword>
<gene>
    <name evidence="2" type="ORF">NUH29_07425</name>
</gene>
<feature type="transmembrane region" description="Helical" evidence="1">
    <location>
        <begin position="250"/>
        <end position="271"/>
    </location>
</feature>
<accession>A0ABT1ZF86</accession>
<feature type="transmembrane region" description="Helical" evidence="1">
    <location>
        <begin position="78"/>
        <end position="96"/>
    </location>
</feature>
<proteinExistence type="predicted"/>
<sequence length="273" mass="28488">MVEAASLLLTVALADLARAFARTVTWCWILGLASAMLASLGLWAMLGYSWVVAALVLVIAASWVLLVGVNPSVGATRIWPALVLTVLVVVLATGYASEAHLNAQILALYESTPIAGAGVSWRVALAAASVTLFITRSANLIVRGAIVSRAAQAESSSPDESSRISPIRPRWRVAWKNVELATIERAQESPRAHNELAGGRVIGPIERILLVALMLSGNAVIVAALVAAKGVVRFPEISADRDGGLNAETFLVGSLTSWTIAAAAAALIWAAGP</sequence>
<dbReference type="RefSeq" id="WP_258798394.1">
    <property type="nucleotide sequence ID" value="NZ_JANTHX010000005.1"/>
</dbReference>
<protein>
    <recommendedName>
        <fullName evidence="4">Energy-coupling factor transporter transmembrane protein EcfT</fullName>
    </recommendedName>
</protein>
<organism evidence="2 3">
    <name type="scientific">Protaetiibacter mangrovi</name>
    <dbReference type="NCBI Taxonomy" id="2970926"/>
    <lineage>
        <taxon>Bacteria</taxon>
        <taxon>Bacillati</taxon>
        <taxon>Actinomycetota</taxon>
        <taxon>Actinomycetes</taxon>
        <taxon>Micrococcales</taxon>
        <taxon>Microbacteriaceae</taxon>
        <taxon>Protaetiibacter</taxon>
    </lineage>
</organism>